<feature type="region of interest" description="Disordered" evidence="5">
    <location>
        <begin position="283"/>
        <end position="345"/>
    </location>
</feature>
<keyword evidence="4" id="KW-0539">Nucleus</keyword>
<proteinExistence type="inferred from homology"/>
<feature type="domain" description="Pre-mRNA polyadenylation factor Fip1" evidence="7">
    <location>
        <begin position="210"/>
        <end position="246"/>
    </location>
</feature>
<feature type="compositionally biased region" description="Basic and acidic residues" evidence="5">
    <location>
        <begin position="72"/>
        <end position="84"/>
    </location>
</feature>
<feature type="compositionally biased region" description="Polar residues" evidence="5">
    <location>
        <begin position="442"/>
        <end position="451"/>
    </location>
</feature>
<evidence type="ECO:0000256" key="1">
    <source>
        <dbReference type="ARBA" id="ARBA00004123"/>
    </source>
</evidence>
<name>A0ABD1T2E4_9LAMI</name>
<dbReference type="PRINTS" id="PR01438">
    <property type="entry name" value="UNVRSLSTRESS"/>
</dbReference>
<dbReference type="InterPro" id="IPR014729">
    <property type="entry name" value="Rossmann-like_a/b/a_fold"/>
</dbReference>
<evidence type="ECO:0000259" key="6">
    <source>
        <dbReference type="Pfam" id="PF00582"/>
    </source>
</evidence>
<evidence type="ECO:0000256" key="2">
    <source>
        <dbReference type="ARBA" id="ARBA00007459"/>
    </source>
</evidence>
<dbReference type="GO" id="GO:0006397">
    <property type="term" value="P:mRNA processing"/>
    <property type="evidence" value="ECO:0007669"/>
    <property type="project" value="UniProtKB-KW"/>
</dbReference>
<keyword evidence="3" id="KW-0507">mRNA processing</keyword>
<dbReference type="CDD" id="cd23659">
    <property type="entry name" value="USP_At3g01520-like"/>
    <property type="match status" value="1"/>
</dbReference>
<evidence type="ECO:0000313" key="9">
    <source>
        <dbReference type="Proteomes" id="UP001604336"/>
    </source>
</evidence>
<evidence type="ECO:0000256" key="3">
    <source>
        <dbReference type="ARBA" id="ARBA00022664"/>
    </source>
</evidence>
<feature type="region of interest" description="Disordered" evidence="5">
    <location>
        <begin position="376"/>
        <end position="397"/>
    </location>
</feature>
<dbReference type="EMBL" id="JBFOLK010000006">
    <property type="protein sequence ID" value="KAL2506837.1"/>
    <property type="molecule type" value="Genomic_DNA"/>
</dbReference>
<feature type="compositionally biased region" description="Polar residues" evidence="5">
    <location>
        <begin position="459"/>
        <end position="483"/>
    </location>
</feature>
<accession>A0ABD1T2E4</accession>
<comment type="similarity">
    <text evidence="2">Belongs to the FIP1 family.</text>
</comment>
<evidence type="ECO:0000256" key="5">
    <source>
        <dbReference type="SAM" id="MobiDB-lite"/>
    </source>
</evidence>
<dbReference type="SUPFAM" id="SSF52402">
    <property type="entry name" value="Adenine nucleotide alpha hydrolases-like"/>
    <property type="match status" value="1"/>
</dbReference>
<protein>
    <submittedName>
        <fullName evidence="8">Fip1 domain-containing protein</fullName>
    </submittedName>
</protein>
<feature type="region of interest" description="Disordered" evidence="5">
    <location>
        <begin position="31"/>
        <end position="167"/>
    </location>
</feature>
<feature type="region of interest" description="Disordered" evidence="5">
    <location>
        <begin position="996"/>
        <end position="1019"/>
    </location>
</feature>
<feature type="region of interest" description="Disordered" evidence="5">
    <location>
        <begin position="1073"/>
        <end position="1101"/>
    </location>
</feature>
<gene>
    <name evidence="8" type="ORF">Adt_22458</name>
</gene>
<dbReference type="Gene3D" id="3.40.50.620">
    <property type="entry name" value="HUPs"/>
    <property type="match status" value="1"/>
</dbReference>
<dbReference type="InterPro" id="IPR006016">
    <property type="entry name" value="UspA"/>
</dbReference>
<feature type="compositionally biased region" description="Acidic residues" evidence="5">
    <location>
        <begin position="85"/>
        <end position="105"/>
    </location>
</feature>
<sequence length="1349" mass="154220">MEEFDDYDFSELYADVEVQACSAINFMHGLTQVSPGNDGVSDNAVEKKEMDCETRAENGRNHNNVTGSENGENVRRTERESRSESEEDLNIVLNDDDDNGGEDNYDLNNNPRKNEREGQIDDEEKNGNGNGSSGQGQQHGNAEKGKGLNSHPQRKYTEPYSAPFSSNLKDSCSIRGDWKDNEYIQLMHGCPIVAQIRNNFSLPRSRTILDINIDSLVKKPWRHPGADVTDFFNFGFDEESWKHYHNLEKSLDQIMMANRTAVHKLPKHMKDFEAVSGHEEVSQASVAKNIAQSRPTRRVSLGSKTYDRDQQSELANGRSNQADDNVGRHQQDLKEDSLNSSMKTVDRTVSQLHETCENGDIAMEDDTGRLHFNRAIEDEPPSLEGNDEGRGKTTSERYSRCIPAHDPASLDLDKYGRVQISDSEEDNHYEVSICDSDRISQAMETSDSTIKSYKRNISDKTPSTAEPESSDSGQSRRAPSSSPRHCEGLSDDDLGKRRKHSKILLPNPVSKLRESVTCDYHSTKDPKTRNIKTDFRHNRYFRSKEPIRKDLLPRRRSEDPSKLKTHLNDEDGSHVSYAKGISDLHHSTVGHDKLSCTLDNFDSNVRKDTFYCRGSDHFATYFDGVFPDYQFGPAYMKNRCWNIHPSFGYEPGCYDSRDMNVKQTFIKGKQSKVDNAAVDEDRYHGRKHAVRDINSRGFEESRHFIPKLPAYMENGGCTQFNWKGDGMQFKRRIKGGVFIPVHNYKKNFVHGKHRRFMPIGDRDSDHVEYKDDRELPYNGRKIKSPGRRGEWRCDRPLNGFDNSGHADSDDNDGRCISRPPLSYKKPQAPRGGRYQGATGPKSGVPERPGRHMRCSRTDRFRESGRFGSYNNAFETDGDMKDLHGQDHFVRKRHYQQSIDAFDSNEGIKNHHNHDHFVRRRHYQQSEVLDWNEEEYTSRQQDDAVFHSKEPSYPRFSKHINSDATRGSDCVVKLRDKRQVNRRRYKLKRESKHGCQFNQSSNFIHPENSGQTHPRNRDSVEPNLVVRERKLSRRRSEAGCTMSYGRHDYMDWNSDPEQETPTGLNDFGSEKAALAKTEKADTNQGDKSWNDKFPDTQQNGYLDIEEGQIISEEINEKSAEREIASEHMTRANSTEHTGTASNGNTVVHGLDDLRIQEIIAKMEKRRERFKDPITSNKDAVKPSNHLMEFDTGTAATRLKRPARKRNKKALQWAVDNVVRKGDHLILVSIRPETNYEKGEMLLWVTTGSPLIPLNELSEPLIMKKYGVNPDPETLDLITTASRQKEITVLMKIFWGDAREKLCESIDSIPLDFLIMGNRGLGKLQRVIMGSVSNYVVNNARCPVTVVKSID</sequence>
<feature type="compositionally biased region" description="Basic and acidic residues" evidence="5">
    <location>
        <begin position="325"/>
        <end position="337"/>
    </location>
</feature>
<dbReference type="FunFam" id="3.40.50.620:FF:000206">
    <property type="entry name" value="Universal stress protein family protein"/>
    <property type="match status" value="1"/>
</dbReference>
<dbReference type="PANTHER" id="PTHR36884">
    <property type="entry name" value="FIP1[III]-LIKE PROTEIN"/>
    <property type="match status" value="1"/>
</dbReference>
<keyword evidence="9" id="KW-1185">Reference proteome</keyword>
<dbReference type="Pfam" id="PF05182">
    <property type="entry name" value="Fip1"/>
    <property type="match status" value="1"/>
</dbReference>
<evidence type="ECO:0000259" key="7">
    <source>
        <dbReference type="Pfam" id="PF05182"/>
    </source>
</evidence>
<dbReference type="InterPro" id="IPR006015">
    <property type="entry name" value="Universal_stress_UspA"/>
</dbReference>
<feature type="domain" description="UspA" evidence="6">
    <location>
        <begin position="1206"/>
        <end position="1346"/>
    </location>
</feature>
<dbReference type="Pfam" id="PF00582">
    <property type="entry name" value="Usp"/>
    <property type="match status" value="1"/>
</dbReference>
<dbReference type="InterPro" id="IPR007854">
    <property type="entry name" value="Fip1_dom"/>
</dbReference>
<dbReference type="Proteomes" id="UP001604336">
    <property type="component" value="Unassembled WGS sequence"/>
</dbReference>
<reference evidence="9" key="1">
    <citation type="submission" date="2024-07" db="EMBL/GenBank/DDBJ databases">
        <title>Two chromosome-level genome assemblies of Korean endemic species Abeliophyllum distichum and Forsythia ovata (Oleaceae).</title>
        <authorList>
            <person name="Jang H."/>
        </authorList>
    </citation>
    <scope>NUCLEOTIDE SEQUENCE [LARGE SCALE GENOMIC DNA]</scope>
</reference>
<comment type="subcellular location">
    <subcellularLocation>
        <location evidence="1">Nucleus</location>
    </subcellularLocation>
</comment>
<feature type="region of interest" description="Disordered" evidence="5">
    <location>
        <begin position="800"/>
        <end position="853"/>
    </location>
</feature>
<feature type="compositionally biased region" description="Polar residues" evidence="5">
    <location>
        <begin position="283"/>
        <end position="294"/>
    </location>
</feature>
<feature type="compositionally biased region" description="Basic and acidic residues" evidence="5">
    <location>
        <begin position="804"/>
        <end position="815"/>
    </location>
</feature>
<feature type="compositionally biased region" description="Basic and acidic residues" evidence="5">
    <location>
        <begin position="387"/>
        <end position="397"/>
    </location>
</feature>
<feature type="compositionally biased region" description="Basic and acidic residues" evidence="5">
    <location>
        <begin position="44"/>
        <end position="60"/>
    </location>
</feature>
<feature type="compositionally biased region" description="Polar residues" evidence="5">
    <location>
        <begin position="996"/>
        <end position="1012"/>
    </location>
</feature>
<feature type="compositionally biased region" description="Polar residues" evidence="5">
    <location>
        <begin position="312"/>
        <end position="323"/>
    </location>
</feature>
<evidence type="ECO:0000256" key="4">
    <source>
        <dbReference type="ARBA" id="ARBA00023242"/>
    </source>
</evidence>
<feature type="compositionally biased region" description="Polar residues" evidence="5">
    <location>
        <begin position="61"/>
        <end position="71"/>
    </location>
</feature>
<dbReference type="PANTHER" id="PTHR36884:SF4">
    <property type="entry name" value="FIP1[III]-LIKE PROTEIN"/>
    <property type="match status" value="1"/>
</dbReference>
<dbReference type="InterPro" id="IPR044976">
    <property type="entry name" value="FIPS5/FIPS3-like"/>
</dbReference>
<comment type="caution">
    <text evidence="8">The sequence shown here is derived from an EMBL/GenBank/DDBJ whole genome shotgun (WGS) entry which is preliminary data.</text>
</comment>
<dbReference type="GO" id="GO:0005634">
    <property type="term" value="C:nucleus"/>
    <property type="evidence" value="ECO:0007669"/>
    <property type="project" value="UniProtKB-SubCell"/>
</dbReference>
<feature type="region of interest" description="Disordered" evidence="5">
    <location>
        <begin position="440"/>
        <end position="508"/>
    </location>
</feature>
<evidence type="ECO:0000313" key="8">
    <source>
        <dbReference type="EMBL" id="KAL2506837.1"/>
    </source>
</evidence>
<organism evidence="8 9">
    <name type="scientific">Abeliophyllum distichum</name>
    <dbReference type="NCBI Taxonomy" id="126358"/>
    <lineage>
        <taxon>Eukaryota</taxon>
        <taxon>Viridiplantae</taxon>
        <taxon>Streptophyta</taxon>
        <taxon>Embryophyta</taxon>
        <taxon>Tracheophyta</taxon>
        <taxon>Spermatophyta</taxon>
        <taxon>Magnoliopsida</taxon>
        <taxon>eudicotyledons</taxon>
        <taxon>Gunneridae</taxon>
        <taxon>Pentapetalae</taxon>
        <taxon>asterids</taxon>
        <taxon>lamiids</taxon>
        <taxon>Lamiales</taxon>
        <taxon>Oleaceae</taxon>
        <taxon>Forsythieae</taxon>
        <taxon>Abeliophyllum</taxon>
    </lineage>
</organism>